<dbReference type="AlphaFoldDB" id="A0A9P1ID91"/>
<name>A0A9P1ID91_9PELO</name>
<keyword evidence="3" id="KW-1185">Reference proteome</keyword>
<comment type="caution">
    <text evidence="2">The sequence shown here is derived from an EMBL/GenBank/DDBJ whole genome shotgun (WGS) entry which is preliminary data.</text>
</comment>
<evidence type="ECO:0000313" key="2">
    <source>
        <dbReference type="EMBL" id="CAI5442966.1"/>
    </source>
</evidence>
<proteinExistence type="predicted"/>
<protein>
    <submittedName>
        <fullName evidence="2">Uncharacterized protein</fullName>
    </submittedName>
</protein>
<feature type="region of interest" description="Disordered" evidence="1">
    <location>
        <begin position="1"/>
        <end position="24"/>
    </location>
</feature>
<reference evidence="2" key="1">
    <citation type="submission" date="2022-11" db="EMBL/GenBank/DDBJ databases">
        <authorList>
            <person name="Kikuchi T."/>
        </authorList>
    </citation>
    <scope>NUCLEOTIDE SEQUENCE</scope>
    <source>
        <strain evidence="2">PS1010</strain>
    </source>
</reference>
<dbReference type="OrthoDB" id="340346at2759"/>
<dbReference type="Proteomes" id="UP001152747">
    <property type="component" value="Unassembled WGS sequence"/>
</dbReference>
<gene>
    <name evidence="2" type="ORF">CAMP_LOCUS5603</name>
</gene>
<sequence length="68" mass="7713">MVAESETDDEKTEIEDGEEERESPMVKLDFAKLFKMAEDPDLEELLRSPLDQALQNLDRGVSCNNNPS</sequence>
<accession>A0A9P1ID91</accession>
<organism evidence="2 3">
    <name type="scientific">Caenorhabditis angaria</name>
    <dbReference type="NCBI Taxonomy" id="860376"/>
    <lineage>
        <taxon>Eukaryota</taxon>
        <taxon>Metazoa</taxon>
        <taxon>Ecdysozoa</taxon>
        <taxon>Nematoda</taxon>
        <taxon>Chromadorea</taxon>
        <taxon>Rhabditida</taxon>
        <taxon>Rhabditina</taxon>
        <taxon>Rhabditomorpha</taxon>
        <taxon>Rhabditoidea</taxon>
        <taxon>Rhabditidae</taxon>
        <taxon>Peloderinae</taxon>
        <taxon>Caenorhabditis</taxon>
    </lineage>
</organism>
<feature type="compositionally biased region" description="Acidic residues" evidence="1">
    <location>
        <begin position="1"/>
        <end position="21"/>
    </location>
</feature>
<dbReference type="EMBL" id="CANHGI010000002">
    <property type="protein sequence ID" value="CAI5442966.1"/>
    <property type="molecule type" value="Genomic_DNA"/>
</dbReference>
<evidence type="ECO:0000256" key="1">
    <source>
        <dbReference type="SAM" id="MobiDB-lite"/>
    </source>
</evidence>
<evidence type="ECO:0000313" key="3">
    <source>
        <dbReference type="Proteomes" id="UP001152747"/>
    </source>
</evidence>